<keyword evidence="2" id="KW-1185">Reference proteome</keyword>
<gene>
    <name evidence="1" type="ORF">FUA23_02035</name>
</gene>
<organism evidence="1 2">
    <name type="scientific">Neolewinella aurantiaca</name>
    <dbReference type="NCBI Taxonomy" id="2602767"/>
    <lineage>
        <taxon>Bacteria</taxon>
        <taxon>Pseudomonadati</taxon>
        <taxon>Bacteroidota</taxon>
        <taxon>Saprospiria</taxon>
        <taxon>Saprospirales</taxon>
        <taxon>Lewinellaceae</taxon>
        <taxon>Neolewinella</taxon>
    </lineage>
</organism>
<sequence length="123" mass="13806">MRHLIFLVFICLVSSCGDTSGTRIRVQNELDNELRDLTWSYNSGVEKGEENRLRPGKKTRYQRFDGADECNFQLEAQLVGTGGITGGFQNCVQPAPIPEGKWTLRISRSASGTSEFFTELIED</sequence>
<protein>
    <submittedName>
        <fullName evidence="1">Uncharacterized protein</fullName>
    </submittedName>
</protein>
<name>A0A5C7FXJ0_9BACT</name>
<comment type="caution">
    <text evidence="1">The sequence shown here is derived from an EMBL/GenBank/DDBJ whole genome shotgun (WGS) entry which is preliminary data.</text>
</comment>
<evidence type="ECO:0000313" key="2">
    <source>
        <dbReference type="Proteomes" id="UP000321907"/>
    </source>
</evidence>
<dbReference type="AlphaFoldDB" id="A0A5C7FXJ0"/>
<dbReference type="Proteomes" id="UP000321907">
    <property type="component" value="Unassembled WGS sequence"/>
</dbReference>
<proteinExistence type="predicted"/>
<dbReference type="PROSITE" id="PS51257">
    <property type="entry name" value="PROKAR_LIPOPROTEIN"/>
    <property type="match status" value="1"/>
</dbReference>
<reference evidence="1 2" key="1">
    <citation type="submission" date="2019-08" db="EMBL/GenBank/DDBJ databases">
        <title>Lewinella sp. strain SSH13 Genome sequencing and assembly.</title>
        <authorList>
            <person name="Kim I."/>
        </authorList>
    </citation>
    <scope>NUCLEOTIDE SEQUENCE [LARGE SCALE GENOMIC DNA]</scope>
    <source>
        <strain evidence="1 2">SSH13</strain>
    </source>
</reference>
<evidence type="ECO:0000313" key="1">
    <source>
        <dbReference type="EMBL" id="TXF91498.1"/>
    </source>
</evidence>
<dbReference type="EMBL" id="VOXD01000002">
    <property type="protein sequence ID" value="TXF91498.1"/>
    <property type="molecule type" value="Genomic_DNA"/>
</dbReference>
<accession>A0A5C7FXJ0</accession>
<dbReference type="RefSeq" id="WP_147929038.1">
    <property type="nucleotide sequence ID" value="NZ_VOXD01000002.1"/>
</dbReference>